<reference evidence="3 4" key="1">
    <citation type="journal article" date="2016" name="Appl. Microbiol. Biotechnol.">
        <title>Characterization of T-DNA insertion mutants with decreased virulence in the entomopathogenic fungus Beauveria bassiana JEF-007.</title>
        <authorList>
            <person name="Kim S."/>
            <person name="Lee S.J."/>
            <person name="Nai Y.S."/>
            <person name="Yu J.S."/>
            <person name="Lee M.R."/>
            <person name="Yang Y.T."/>
            <person name="Kim J.S."/>
        </authorList>
    </citation>
    <scope>NUCLEOTIDE SEQUENCE [LARGE SCALE GENOMIC DNA]</scope>
    <source>
        <strain evidence="3 4">JEF-007</strain>
    </source>
</reference>
<dbReference type="EMBL" id="MRVG01000004">
    <property type="protein sequence ID" value="PMB70218.1"/>
    <property type="molecule type" value="Genomic_DNA"/>
</dbReference>
<gene>
    <name evidence="3" type="ORF">BM221_004869</name>
</gene>
<dbReference type="AlphaFoldDB" id="A0A2N6NSI0"/>
<dbReference type="InterPro" id="IPR046529">
    <property type="entry name" value="DUF6594"/>
</dbReference>
<evidence type="ECO:0000259" key="2">
    <source>
        <dbReference type="Pfam" id="PF20237"/>
    </source>
</evidence>
<dbReference type="Pfam" id="PF20237">
    <property type="entry name" value="DUF6594"/>
    <property type="match status" value="1"/>
</dbReference>
<dbReference type="PANTHER" id="PTHR34502">
    <property type="entry name" value="DUF6594 DOMAIN-CONTAINING PROTEIN-RELATED"/>
    <property type="match status" value="1"/>
</dbReference>
<dbReference type="Proteomes" id="UP000235728">
    <property type="component" value="Unassembled WGS sequence"/>
</dbReference>
<dbReference type="PANTHER" id="PTHR34502:SF5">
    <property type="entry name" value="DUF6594 DOMAIN-CONTAINING PROTEIN"/>
    <property type="match status" value="1"/>
</dbReference>
<keyword evidence="1" id="KW-0472">Membrane</keyword>
<evidence type="ECO:0000313" key="4">
    <source>
        <dbReference type="Proteomes" id="UP000235728"/>
    </source>
</evidence>
<name>A0A2N6NSI0_BEABA</name>
<feature type="transmembrane region" description="Helical" evidence="1">
    <location>
        <begin position="135"/>
        <end position="152"/>
    </location>
</feature>
<sequence>MAADSFLERQQRAMTFEAAPHRAVTNLRNWVHGNGCMARAETAYLEQGEDLVSVTTQQDNAMSWLEAAIEHAYVKFGVYFQTQESRQPSRDPNVHIFPPSSMGRAVRVLLAPIIAILLLAPVVICNFVGSLTARLIIIIFATSGFIAGLSSFSKARTIELTVAGATYVDTTIY</sequence>
<protein>
    <recommendedName>
        <fullName evidence="2">DUF6594 domain-containing protein</fullName>
    </recommendedName>
</protein>
<accession>A0A2N6NSI0</accession>
<feature type="domain" description="DUF6594" evidence="2">
    <location>
        <begin position="7"/>
        <end position="168"/>
    </location>
</feature>
<keyword evidence="1" id="KW-0812">Transmembrane</keyword>
<evidence type="ECO:0000313" key="3">
    <source>
        <dbReference type="EMBL" id="PMB70218.1"/>
    </source>
</evidence>
<comment type="caution">
    <text evidence="3">The sequence shown here is derived from an EMBL/GenBank/DDBJ whole genome shotgun (WGS) entry which is preliminary data.</text>
</comment>
<dbReference type="OMA" id="KEVAYIN"/>
<organism evidence="3 4">
    <name type="scientific">Beauveria bassiana</name>
    <name type="common">White muscardine disease fungus</name>
    <name type="synonym">Tritirachium shiotae</name>
    <dbReference type="NCBI Taxonomy" id="176275"/>
    <lineage>
        <taxon>Eukaryota</taxon>
        <taxon>Fungi</taxon>
        <taxon>Dikarya</taxon>
        <taxon>Ascomycota</taxon>
        <taxon>Pezizomycotina</taxon>
        <taxon>Sordariomycetes</taxon>
        <taxon>Hypocreomycetidae</taxon>
        <taxon>Hypocreales</taxon>
        <taxon>Cordycipitaceae</taxon>
        <taxon>Beauveria</taxon>
    </lineage>
</organism>
<feature type="transmembrane region" description="Helical" evidence="1">
    <location>
        <begin position="108"/>
        <end position="129"/>
    </location>
</feature>
<evidence type="ECO:0000256" key="1">
    <source>
        <dbReference type="SAM" id="Phobius"/>
    </source>
</evidence>
<proteinExistence type="predicted"/>
<keyword evidence="1" id="KW-1133">Transmembrane helix</keyword>